<evidence type="ECO:0000313" key="5">
    <source>
        <dbReference type="Proteomes" id="UP000632377"/>
    </source>
</evidence>
<dbReference type="RefSeq" id="WP_202747820.1">
    <property type="nucleotide sequence ID" value="NZ_JAESWC010000002.1"/>
</dbReference>
<comment type="similarity">
    <text evidence="1 3">Belongs to the MinE family.</text>
</comment>
<proteinExistence type="inferred from homology"/>
<sequence>MDLFKFFSSKPSPKEVAKDRLQLILIHDRADVSPEFLEIIKGEILKVLSNYADFDNKDIEVKLTRTEEGEGSSPALVASIPIKNMKKKI</sequence>
<keyword evidence="5" id="KW-1185">Reference proteome</keyword>
<dbReference type="InterPro" id="IPR036707">
    <property type="entry name" value="MinE_sf"/>
</dbReference>
<dbReference type="SUPFAM" id="SSF55229">
    <property type="entry name" value="Cell division protein MinE topological specificity domain"/>
    <property type="match status" value="1"/>
</dbReference>
<dbReference type="HAMAP" id="MF_00262">
    <property type="entry name" value="MinE"/>
    <property type="match status" value="1"/>
</dbReference>
<dbReference type="NCBIfam" id="TIGR01215">
    <property type="entry name" value="minE"/>
    <property type="match status" value="1"/>
</dbReference>
<dbReference type="Gene3D" id="3.30.1070.10">
    <property type="entry name" value="Cell division topological specificity factor MinE"/>
    <property type="match status" value="1"/>
</dbReference>
<comment type="function">
    <text evidence="2 3">Prevents the cell division inhibition by proteins MinC and MinD at internal division sites while permitting inhibition at polar sites. This ensures cell division at the proper site by restricting the formation of a division septum at the midpoint of the long axis of the cell.</text>
</comment>
<evidence type="ECO:0000256" key="1">
    <source>
        <dbReference type="ARBA" id="ARBA00008168"/>
    </source>
</evidence>
<protein>
    <recommendedName>
        <fullName evidence="3">Cell division topological specificity factor</fullName>
    </recommendedName>
</protein>
<evidence type="ECO:0000256" key="2">
    <source>
        <dbReference type="ARBA" id="ARBA00025265"/>
    </source>
</evidence>
<dbReference type="Pfam" id="PF03776">
    <property type="entry name" value="MinE"/>
    <property type="match status" value="1"/>
</dbReference>
<dbReference type="Proteomes" id="UP000632377">
    <property type="component" value="Unassembled WGS sequence"/>
</dbReference>
<organism evidence="4 5">
    <name type="scientific">Clostridium rhizosphaerae</name>
    <dbReference type="NCBI Taxonomy" id="2803861"/>
    <lineage>
        <taxon>Bacteria</taxon>
        <taxon>Bacillati</taxon>
        <taxon>Bacillota</taxon>
        <taxon>Clostridia</taxon>
        <taxon>Eubacteriales</taxon>
        <taxon>Clostridiaceae</taxon>
        <taxon>Clostridium</taxon>
    </lineage>
</organism>
<reference evidence="4 5" key="1">
    <citation type="submission" date="2021-01" db="EMBL/GenBank/DDBJ databases">
        <title>Genome public.</title>
        <authorList>
            <person name="Liu C."/>
            <person name="Sun Q."/>
        </authorList>
    </citation>
    <scope>NUCLEOTIDE SEQUENCE [LARGE SCALE GENOMIC DNA]</scope>
    <source>
        <strain evidence="4 5">YIM B02515</strain>
    </source>
</reference>
<dbReference type="EMBL" id="JAESWC010000002">
    <property type="protein sequence ID" value="MBL4935215.1"/>
    <property type="molecule type" value="Genomic_DNA"/>
</dbReference>
<dbReference type="GO" id="GO:0051301">
    <property type="term" value="P:cell division"/>
    <property type="evidence" value="ECO:0007669"/>
    <property type="project" value="UniProtKB-KW"/>
</dbReference>
<gene>
    <name evidence="3 4" type="primary">minE</name>
    <name evidence="4" type="ORF">JK636_05535</name>
</gene>
<evidence type="ECO:0000256" key="3">
    <source>
        <dbReference type="HAMAP-Rule" id="MF_00262"/>
    </source>
</evidence>
<accession>A0ABS1T7D6</accession>
<comment type="caution">
    <text evidence="4">The sequence shown here is derived from an EMBL/GenBank/DDBJ whole genome shotgun (WGS) entry which is preliminary data.</text>
</comment>
<keyword evidence="3 4" id="KW-0132">Cell division</keyword>
<keyword evidence="3" id="KW-0131">Cell cycle</keyword>
<dbReference type="InterPro" id="IPR005527">
    <property type="entry name" value="MinE"/>
</dbReference>
<evidence type="ECO:0000313" key="4">
    <source>
        <dbReference type="EMBL" id="MBL4935215.1"/>
    </source>
</evidence>
<name>A0ABS1T7D6_9CLOT</name>